<reference evidence="8 9" key="1">
    <citation type="submission" date="2018-03" db="EMBL/GenBank/DDBJ databases">
        <authorList>
            <person name="Gully D."/>
        </authorList>
    </citation>
    <scope>NUCLEOTIDE SEQUENCE [LARGE SCALE GENOMIC DNA]</scope>
    <source>
        <strain evidence="8">ORS3257</strain>
    </source>
</reference>
<dbReference type="Gene3D" id="3.20.20.80">
    <property type="entry name" value="Glycosidases"/>
    <property type="match status" value="1"/>
</dbReference>
<dbReference type="GO" id="GO:0008745">
    <property type="term" value="F:N-acetylmuramoyl-L-alanine amidase activity"/>
    <property type="evidence" value="ECO:0007669"/>
    <property type="project" value="UniProtKB-EC"/>
</dbReference>
<dbReference type="SMART" id="SM00644">
    <property type="entry name" value="Ami_2"/>
    <property type="match status" value="1"/>
</dbReference>
<protein>
    <recommendedName>
        <fullName evidence="2">N-acetylmuramoyl-L-alanine amidase</fullName>
        <ecNumber evidence="2">3.5.1.28</ecNumber>
    </recommendedName>
</protein>
<dbReference type="InterPro" id="IPR051206">
    <property type="entry name" value="NAMLAA_amidase_2"/>
</dbReference>
<dbReference type="InterPro" id="IPR002502">
    <property type="entry name" value="Amidase_domain"/>
</dbReference>
<evidence type="ECO:0000256" key="6">
    <source>
        <dbReference type="ARBA" id="ARBA00023316"/>
    </source>
</evidence>
<dbReference type="CDD" id="cd06583">
    <property type="entry name" value="PGRP"/>
    <property type="match status" value="1"/>
</dbReference>
<dbReference type="Pfam" id="PF01510">
    <property type="entry name" value="Amidase_2"/>
    <property type="match status" value="1"/>
</dbReference>
<feature type="domain" description="N-acetylmuramoyl-L-alanine amidase" evidence="7">
    <location>
        <begin position="309"/>
        <end position="439"/>
    </location>
</feature>
<keyword evidence="5" id="KW-0178">Competence</keyword>
<dbReference type="Proteomes" id="UP000246085">
    <property type="component" value="Chromosome BRAD3257"/>
</dbReference>
<dbReference type="GO" id="GO:0030435">
    <property type="term" value="P:sporulation resulting in formation of a cellular spore"/>
    <property type="evidence" value="ECO:0007669"/>
    <property type="project" value="UniProtKB-KW"/>
</dbReference>
<name>A0A2U3PUF0_9BRAD</name>
<dbReference type="PANTHER" id="PTHR30417">
    <property type="entry name" value="N-ACETYLMURAMOYL-L-ALANINE AMIDASE AMID"/>
    <property type="match status" value="1"/>
</dbReference>
<dbReference type="GO" id="GO:0009253">
    <property type="term" value="P:peptidoglycan catabolic process"/>
    <property type="evidence" value="ECO:0007669"/>
    <property type="project" value="InterPro"/>
</dbReference>
<evidence type="ECO:0000256" key="3">
    <source>
        <dbReference type="ARBA" id="ARBA00022801"/>
    </source>
</evidence>
<accession>A0A2U3PUF0</accession>
<dbReference type="SUPFAM" id="SSF55846">
    <property type="entry name" value="N-acetylmuramoyl-L-alanine amidase-like"/>
    <property type="match status" value="1"/>
</dbReference>
<keyword evidence="3 8" id="KW-0378">Hydrolase</keyword>
<evidence type="ECO:0000259" key="7">
    <source>
        <dbReference type="SMART" id="SM00644"/>
    </source>
</evidence>
<dbReference type="RefSeq" id="WP_197711528.1">
    <property type="nucleotide sequence ID" value="NZ_LS398110.1"/>
</dbReference>
<evidence type="ECO:0000256" key="5">
    <source>
        <dbReference type="ARBA" id="ARBA00023287"/>
    </source>
</evidence>
<evidence type="ECO:0000313" key="8">
    <source>
        <dbReference type="EMBL" id="SPP92790.1"/>
    </source>
</evidence>
<keyword evidence="4" id="KW-0749">Sporulation</keyword>
<dbReference type="Gene3D" id="3.40.80.10">
    <property type="entry name" value="Peptidoglycan recognition protein-like"/>
    <property type="match status" value="1"/>
</dbReference>
<dbReference type="EMBL" id="LS398110">
    <property type="protein sequence ID" value="SPP92790.1"/>
    <property type="molecule type" value="Genomic_DNA"/>
</dbReference>
<dbReference type="KEGG" id="bvz:BRAD3257_1669"/>
<keyword evidence="6" id="KW-0961">Cell wall biogenesis/degradation</keyword>
<evidence type="ECO:0000256" key="2">
    <source>
        <dbReference type="ARBA" id="ARBA00011901"/>
    </source>
</evidence>
<dbReference type="GO" id="GO:0030420">
    <property type="term" value="P:establishment of competence for transformation"/>
    <property type="evidence" value="ECO:0007669"/>
    <property type="project" value="UniProtKB-KW"/>
</dbReference>
<sequence>MKRTTGRNVFVTDLAKVLKKVDSAAFADRLSKAGMNGVWIRVGRGPNRDANMTDPKLSTLRSELQKVGVELWGWHVPFCADQNAASDEATKVLKWADDASLTGIVVDAERTPESPRFRGGNKEAITYLKPLTKGLETNGRGIAFSSHDQPALHADMPFEPFLDYIEDVCPQVYYTSANPQVRLRKSVNGYKALIPAGDFVSRYKPTGNITMTEDVAMPDVATCLAATSKFLDLVRGGGFKSCSFWCADNAPDEIWKLFGDTAGADLQTDLAVEPASIRSILSPTQGKAMNLDAAQLQLNIVQDYVPAGNSNRPGTRMSPTSITIHNTDNSSRGANAAAHARYMKGPDAQKRQVSWHFTVDDKFVYQSIPTNEMAWHTATRQGNETSIGIEICMNSDMADVDACYDRAALLTAWLAYRLGMHIPSNIYQHHDWSGKNCPRVLRAKKNGWADFLANVQNHFKNLEPVDAPLIALPKGNHHRSDPSARA</sequence>
<proteinExistence type="predicted"/>
<evidence type="ECO:0000313" key="9">
    <source>
        <dbReference type="Proteomes" id="UP000246085"/>
    </source>
</evidence>
<comment type="catalytic activity">
    <reaction evidence="1">
        <text>Hydrolyzes the link between N-acetylmuramoyl residues and L-amino acid residues in certain cell-wall glycopeptides.</text>
        <dbReference type="EC" id="3.5.1.28"/>
    </reaction>
</comment>
<organism evidence="8 9">
    <name type="scientific">Bradyrhizobium vignae</name>
    <dbReference type="NCBI Taxonomy" id="1549949"/>
    <lineage>
        <taxon>Bacteria</taxon>
        <taxon>Pseudomonadati</taxon>
        <taxon>Pseudomonadota</taxon>
        <taxon>Alphaproteobacteria</taxon>
        <taxon>Hyphomicrobiales</taxon>
        <taxon>Nitrobacteraceae</taxon>
        <taxon>Bradyrhizobium</taxon>
    </lineage>
</organism>
<dbReference type="PANTHER" id="PTHR30417:SF11">
    <property type="entry name" value="N-ACETYLMURAMOYL-L-ALANINE AMIDASE XLYA"/>
    <property type="match status" value="1"/>
</dbReference>
<dbReference type="EC" id="3.5.1.28" evidence="2"/>
<evidence type="ECO:0000256" key="4">
    <source>
        <dbReference type="ARBA" id="ARBA00022969"/>
    </source>
</evidence>
<dbReference type="GO" id="GO:0071555">
    <property type="term" value="P:cell wall organization"/>
    <property type="evidence" value="ECO:0007669"/>
    <property type="project" value="UniProtKB-KW"/>
</dbReference>
<evidence type="ECO:0000256" key="1">
    <source>
        <dbReference type="ARBA" id="ARBA00001561"/>
    </source>
</evidence>
<dbReference type="GO" id="GO:0009254">
    <property type="term" value="P:peptidoglycan turnover"/>
    <property type="evidence" value="ECO:0007669"/>
    <property type="project" value="TreeGrafter"/>
</dbReference>
<dbReference type="InterPro" id="IPR036505">
    <property type="entry name" value="Amidase/PGRP_sf"/>
</dbReference>
<gene>
    <name evidence="8" type="ORF">BRAD3257_1669</name>
</gene>
<dbReference type="AlphaFoldDB" id="A0A2U3PUF0"/>